<accession>A0A6N9YS94</accession>
<dbReference type="Gene3D" id="3.40.50.300">
    <property type="entry name" value="P-loop containing nucleotide triphosphate hydrolases"/>
    <property type="match status" value="1"/>
</dbReference>
<dbReference type="GO" id="GO:0015833">
    <property type="term" value="P:peptide transport"/>
    <property type="evidence" value="ECO:0007669"/>
    <property type="project" value="InterPro"/>
</dbReference>
<keyword evidence="3" id="KW-0547">Nucleotide-binding</keyword>
<evidence type="ECO:0000256" key="3">
    <source>
        <dbReference type="ARBA" id="ARBA00022741"/>
    </source>
</evidence>
<keyword evidence="4 7" id="KW-0067">ATP-binding</keyword>
<comment type="caution">
    <text evidence="7">The sequence shown here is derived from an EMBL/GenBank/DDBJ whole genome shotgun (WGS) entry which is preliminary data.</text>
</comment>
<dbReference type="PROSITE" id="PS50893">
    <property type="entry name" value="ABC_TRANSPORTER_2"/>
    <property type="match status" value="1"/>
</dbReference>
<dbReference type="RefSeq" id="WP_163820613.1">
    <property type="nucleotide sequence ID" value="NZ_JAAGOB010000014.1"/>
</dbReference>
<reference evidence="7 8" key="1">
    <citation type="submission" date="2020-02" db="EMBL/GenBank/DDBJ databases">
        <authorList>
            <person name="Li X.-J."/>
            <person name="Feng X.-M."/>
        </authorList>
    </citation>
    <scope>NUCLEOTIDE SEQUENCE [LARGE SCALE GENOMIC DNA]</scope>
    <source>
        <strain evidence="7 8">CGMCC 4.7225</strain>
    </source>
</reference>
<sequence length="350" mass="38653">MPLLARAGRIRGGKPVTNAVLTVDGLVKHFPIRSGVLQRQTGTVQAVNNVSFEVNHGETLSLVGESGCGKSTVAKSIMRFHQPTAGRVLLNGTDLAGLSAREIRTLRKQVQFVFQDPYASLPARMPVGEIIAEPLEIHRIGNRRVRKERVRELLEVVGLGAEVLNRYPHQFSGGQRQRVGIARALALEPTLLILDEPVSALDVSIQAQVVNLLDRLQRELSVAYLFISHDLAVVRHLTHRVAVMYLGHIVEYGDADEVFNRPTHPYTQALLSAVPNPDPHLRGRGHRIVLHGDLPNPSDPPSGCPFRTRCWKAQERCETERPRLEQRVADSGSSACHFAEPSTHSVSSRT</sequence>
<evidence type="ECO:0000256" key="5">
    <source>
        <dbReference type="SAM" id="MobiDB-lite"/>
    </source>
</evidence>
<evidence type="ECO:0000313" key="8">
    <source>
        <dbReference type="Proteomes" id="UP000469185"/>
    </source>
</evidence>
<dbReference type="FunFam" id="3.40.50.300:FF:000016">
    <property type="entry name" value="Oligopeptide ABC transporter ATP-binding component"/>
    <property type="match status" value="1"/>
</dbReference>
<gene>
    <name evidence="7" type="ORF">G1H11_21200</name>
</gene>
<dbReference type="Pfam" id="PF08352">
    <property type="entry name" value="oligo_HPY"/>
    <property type="match status" value="1"/>
</dbReference>
<dbReference type="PANTHER" id="PTHR43776:SF7">
    <property type="entry name" value="D,D-DIPEPTIDE TRANSPORT ATP-BINDING PROTEIN DDPF-RELATED"/>
    <property type="match status" value="1"/>
</dbReference>
<evidence type="ECO:0000259" key="6">
    <source>
        <dbReference type="PROSITE" id="PS50893"/>
    </source>
</evidence>
<dbReference type="PROSITE" id="PS00211">
    <property type="entry name" value="ABC_TRANSPORTER_1"/>
    <property type="match status" value="1"/>
</dbReference>
<dbReference type="InterPro" id="IPR050319">
    <property type="entry name" value="ABC_transp_ATP-bind"/>
</dbReference>
<evidence type="ECO:0000256" key="1">
    <source>
        <dbReference type="ARBA" id="ARBA00005417"/>
    </source>
</evidence>
<dbReference type="GO" id="GO:0016887">
    <property type="term" value="F:ATP hydrolysis activity"/>
    <property type="evidence" value="ECO:0007669"/>
    <property type="project" value="InterPro"/>
</dbReference>
<feature type="region of interest" description="Disordered" evidence="5">
    <location>
        <begin position="321"/>
        <end position="350"/>
    </location>
</feature>
<evidence type="ECO:0000256" key="2">
    <source>
        <dbReference type="ARBA" id="ARBA00022448"/>
    </source>
</evidence>
<keyword evidence="8" id="KW-1185">Reference proteome</keyword>
<dbReference type="EMBL" id="JAAGOB010000014">
    <property type="protein sequence ID" value="NED97820.1"/>
    <property type="molecule type" value="Genomic_DNA"/>
</dbReference>
<evidence type="ECO:0000256" key="4">
    <source>
        <dbReference type="ARBA" id="ARBA00022840"/>
    </source>
</evidence>
<dbReference type="InterPro" id="IPR003593">
    <property type="entry name" value="AAA+_ATPase"/>
</dbReference>
<dbReference type="SMART" id="SM00382">
    <property type="entry name" value="AAA"/>
    <property type="match status" value="1"/>
</dbReference>
<dbReference type="SUPFAM" id="SSF52540">
    <property type="entry name" value="P-loop containing nucleoside triphosphate hydrolases"/>
    <property type="match status" value="1"/>
</dbReference>
<protein>
    <submittedName>
        <fullName evidence="7">ATP-binding cassette domain-containing protein</fullName>
    </submittedName>
</protein>
<dbReference type="Pfam" id="PF00005">
    <property type="entry name" value="ABC_tran"/>
    <property type="match status" value="1"/>
</dbReference>
<dbReference type="InterPro" id="IPR013563">
    <property type="entry name" value="Oligopep_ABC_C"/>
</dbReference>
<comment type="similarity">
    <text evidence="1">Belongs to the ABC transporter superfamily.</text>
</comment>
<dbReference type="InterPro" id="IPR017871">
    <property type="entry name" value="ABC_transporter-like_CS"/>
</dbReference>
<proteinExistence type="inferred from homology"/>
<dbReference type="Proteomes" id="UP000469185">
    <property type="component" value="Unassembled WGS sequence"/>
</dbReference>
<dbReference type="InterPro" id="IPR027417">
    <property type="entry name" value="P-loop_NTPase"/>
</dbReference>
<evidence type="ECO:0000313" key="7">
    <source>
        <dbReference type="EMBL" id="NED97820.1"/>
    </source>
</evidence>
<organism evidence="7 8">
    <name type="scientific">Phytoactinopolyspora alkaliphila</name>
    <dbReference type="NCBI Taxonomy" id="1783498"/>
    <lineage>
        <taxon>Bacteria</taxon>
        <taxon>Bacillati</taxon>
        <taxon>Actinomycetota</taxon>
        <taxon>Actinomycetes</taxon>
        <taxon>Jiangellales</taxon>
        <taxon>Jiangellaceae</taxon>
        <taxon>Phytoactinopolyspora</taxon>
    </lineage>
</organism>
<dbReference type="AlphaFoldDB" id="A0A6N9YS94"/>
<dbReference type="NCBIfam" id="TIGR01727">
    <property type="entry name" value="oligo_HPY"/>
    <property type="match status" value="1"/>
</dbReference>
<name>A0A6N9YS94_9ACTN</name>
<dbReference type="GO" id="GO:0055085">
    <property type="term" value="P:transmembrane transport"/>
    <property type="evidence" value="ECO:0007669"/>
    <property type="project" value="UniProtKB-ARBA"/>
</dbReference>
<dbReference type="GO" id="GO:0005524">
    <property type="term" value="F:ATP binding"/>
    <property type="evidence" value="ECO:0007669"/>
    <property type="project" value="UniProtKB-KW"/>
</dbReference>
<keyword evidence="2" id="KW-0813">Transport</keyword>
<dbReference type="PANTHER" id="PTHR43776">
    <property type="entry name" value="TRANSPORT ATP-BINDING PROTEIN"/>
    <property type="match status" value="1"/>
</dbReference>
<dbReference type="InterPro" id="IPR003439">
    <property type="entry name" value="ABC_transporter-like_ATP-bd"/>
</dbReference>
<dbReference type="CDD" id="cd03257">
    <property type="entry name" value="ABC_NikE_OppD_transporters"/>
    <property type="match status" value="1"/>
</dbReference>
<feature type="domain" description="ABC transporter" evidence="6">
    <location>
        <begin position="32"/>
        <end position="271"/>
    </location>
</feature>